<evidence type="ECO:0000313" key="1">
    <source>
        <dbReference type="EMBL" id="UOF00549.1"/>
    </source>
</evidence>
<dbReference type="Proteomes" id="UP000830116">
    <property type="component" value="Chromosome"/>
</dbReference>
<keyword evidence="2" id="KW-1185">Reference proteome</keyword>
<dbReference type="EMBL" id="CP093442">
    <property type="protein sequence ID" value="UOF00549.1"/>
    <property type="molecule type" value="Genomic_DNA"/>
</dbReference>
<protein>
    <recommendedName>
        <fullName evidence="3">Ankyrin repeat domain-containing protein</fullName>
    </recommendedName>
</protein>
<sequence length="389" mass="45159">MKNQFNFSILIILLLAVFAVGCSFRKDGKKLSHDVPDKTMEHMVHPLAPLEEVFDQGEESEIVRNLAFNFNKYEKEAKTANETLLDVAIRWRKSEVIKYLMFEKGVNPFHINRNSTEILDANSQLKQLLVGAHQDVFMSILQNRQNIQSEIIKADLAEFGCKQFTNFLMRYRYDIHPDNFEPVTKKDVDEVIISTLSQTECKNYLESFPESLISEWMTQEFVNQFRMNFQSSKFLLFLKTLVGTRKSVSISIKVPNLTVSTDEALDMLLDRKDFSDRNFRIIPAQSLVKLKSPCIDSSEQLQIWTDLSKELQNDFSEGCGPRECISSIKKIFYNFVSPYSEIQKDRFERVHDALLRRRKYTATKILSQELCGKELELQDPEPLSEQSSN</sequence>
<evidence type="ECO:0008006" key="3">
    <source>
        <dbReference type="Google" id="ProtNLM"/>
    </source>
</evidence>
<accession>A0ABY4C766</accession>
<organism evidence="1 2">
    <name type="scientific">Bdellovibrio reynosensis</name>
    <dbReference type="NCBI Taxonomy" id="2835041"/>
    <lineage>
        <taxon>Bacteria</taxon>
        <taxon>Pseudomonadati</taxon>
        <taxon>Bdellovibrionota</taxon>
        <taxon>Bdellovibrionia</taxon>
        <taxon>Bdellovibrionales</taxon>
        <taxon>Pseudobdellovibrionaceae</taxon>
        <taxon>Bdellovibrio</taxon>
    </lineage>
</organism>
<gene>
    <name evidence="1" type="ORF">MNR06_12655</name>
</gene>
<reference evidence="1" key="1">
    <citation type="submission" date="2022-03" db="EMBL/GenBank/DDBJ databases">
        <title>Genome Identification and Characterization of new species Bdellovibrio reynosense LBG001 sp. nov. from a Mexico soil sample.</title>
        <authorList>
            <person name="Camilli A."/>
            <person name="Ajao Y."/>
            <person name="Guo X."/>
        </authorList>
    </citation>
    <scope>NUCLEOTIDE SEQUENCE</scope>
    <source>
        <strain evidence="1">LBG001</strain>
    </source>
</reference>
<dbReference type="RefSeq" id="WP_243536626.1">
    <property type="nucleotide sequence ID" value="NZ_CP093442.1"/>
</dbReference>
<name>A0ABY4C766_9BACT</name>
<proteinExistence type="predicted"/>
<evidence type="ECO:0000313" key="2">
    <source>
        <dbReference type="Proteomes" id="UP000830116"/>
    </source>
</evidence>
<dbReference type="PROSITE" id="PS51257">
    <property type="entry name" value="PROKAR_LIPOPROTEIN"/>
    <property type="match status" value="1"/>
</dbReference>